<keyword evidence="5" id="KW-1185">Reference proteome</keyword>
<dbReference type="Gene3D" id="1.20.1420.20">
    <property type="entry name" value="M75 peptidase, HXXE motif"/>
    <property type="match status" value="1"/>
</dbReference>
<dbReference type="PROSITE" id="PS51257">
    <property type="entry name" value="PROKAR_LIPOPROTEIN"/>
    <property type="match status" value="1"/>
</dbReference>
<dbReference type="RefSeq" id="WP_083643123.1">
    <property type="nucleotide sequence ID" value="NZ_AMRU01000003.1"/>
</dbReference>
<protein>
    <submittedName>
        <fullName evidence="4">Iron-regulated protein A</fullName>
    </submittedName>
</protein>
<dbReference type="OrthoDB" id="650514at2"/>
<keyword evidence="2" id="KW-0732">Signal</keyword>
<dbReference type="InterPro" id="IPR018976">
    <property type="entry name" value="Imelysin-like"/>
</dbReference>
<dbReference type="KEGG" id="gfl:GRFL_0499"/>
<sequence length="375" mass="40933">MKKISIIMLLALLSFAACSTEDDGSGDQNGGQTDSFDRGAMLSHWADDFIVPAFQNFSTATNSLNQATETFAANPSAENLTALRAAYRSAYIDFQSVSMFEIGKAEELNYRNFLNTYPANTENIQSKIASGSYNLELPSSFAEQGFPAIDYLLYGLAEDDTTLLEYYTSGENAENYRAYLSDAAARINDLTAEVTASWTGSYRDTFVENTSSSSTGSVDRFTNDFVMYFEKFLRSGKIGYPAGVFSGTPSPVNVEALYAGDLSKELYQEAVNAYSDFYEGEGFGSAASGKSYKQYLQYLDSMKDGQDLAALISTQFAAISNQSAALDANLKNQVETDNSVMLAAYDELQKAVVLLKLDMMQALSISVDYVDSDGD</sequence>
<dbReference type="GO" id="GO:0030313">
    <property type="term" value="C:cell envelope"/>
    <property type="evidence" value="ECO:0007669"/>
    <property type="project" value="UniProtKB-SubCell"/>
</dbReference>
<proteinExistence type="predicted"/>
<dbReference type="CDD" id="cd14659">
    <property type="entry name" value="Imelysin-like_IPPA"/>
    <property type="match status" value="1"/>
</dbReference>
<accession>A0A1L7I211</accession>
<dbReference type="EMBL" id="CP016359">
    <property type="protein sequence ID" value="APU67223.1"/>
    <property type="molecule type" value="Genomic_DNA"/>
</dbReference>
<dbReference type="STRING" id="1229726.GRFL_0499"/>
<dbReference type="Pfam" id="PF09375">
    <property type="entry name" value="Peptidase_M75"/>
    <property type="match status" value="1"/>
</dbReference>
<dbReference type="InterPro" id="IPR038352">
    <property type="entry name" value="Imelysin_sf"/>
</dbReference>
<name>A0A1L7I211_9FLAO</name>
<gene>
    <name evidence="4" type="ORF">GRFL_0499</name>
</gene>
<comment type="subcellular location">
    <subcellularLocation>
        <location evidence="1">Cell envelope</location>
    </subcellularLocation>
</comment>
<feature type="domain" description="Imelysin-like" evidence="3">
    <location>
        <begin position="50"/>
        <end position="349"/>
    </location>
</feature>
<reference evidence="4 5" key="1">
    <citation type="submission" date="2016-07" db="EMBL/GenBank/DDBJ databases">
        <title>Multi-omics approach to identify versatile polysaccharide utilization systems of a marine flavobacterium Gramella flava.</title>
        <authorList>
            <person name="Tang K."/>
        </authorList>
    </citation>
    <scope>NUCLEOTIDE SEQUENCE [LARGE SCALE GENOMIC DNA]</scope>
    <source>
        <strain evidence="4 5">JLT2011</strain>
    </source>
</reference>
<evidence type="ECO:0000256" key="2">
    <source>
        <dbReference type="ARBA" id="ARBA00022729"/>
    </source>
</evidence>
<dbReference type="AlphaFoldDB" id="A0A1L7I211"/>
<evidence type="ECO:0000259" key="3">
    <source>
        <dbReference type="Pfam" id="PF09375"/>
    </source>
</evidence>
<organism evidence="4 5">
    <name type="scientific">Christiangramia flava JLT2011</name>
    <dbReference type="NCBI Taxonomy" id="1229726"/>
    <lineage>
        <taxon>Bacteria</taxon>
        <taxon>Pseudomonadati</taxon>
        <taxon>Bacteroidota</taxon>
        <taxon>Flavobacteriia</taxon>
        <taxon>Flavobacteriales</taxon>
        <taxon>Flavobacteriaceae</taxon>
        <taxon>Christiangramia</taxon>
    </lineage>
</organism>
<evidence type="ECO:0000313" key="4">
    <source>
        <dbReference type="EMBL" id="APU67223.1"/>
    </source>
</evidence>
<evidence type="ECO:0000313" key="5">
    <source>
        <dbReference type="Proteomes" id="UP000186230"/>
    </source>
</evidence>
<dbReference type="Proteomes" id="UP000186230">
    <property type="component" value="Chromosome"/>
</dbReference>
<evidence type="ECO:0000256" key="1">
    <source>
        <dbReference type="ARBA" id="ARBA00004196"/>
    </source>
</evidence>
<dbReference type="InterPro" id="IPR034984">
    <property type="entry name" value="Imelysin-like_IPPA"/>
</dbReference>